<keyword evidence="3" id="KW-1185">Reference proteome</keyword>
<dbReference type="EMBL" id="JAIQUM010000036">
    <property type="protein sequence ID" value="MBZ5751623.1"/>
    <property type="molecule type" value="Genomic_DNA"/>
</dbReference>
<dbReference type="RefSeq" id="WP_224139949.1">
    <property type="nucleotide sequence ID" value="NZ_JAIQUM010000036.1"/>
</dbReference>
<dbReference type="InterPro" id="IPR008274">
    <property type="entry name" value="AldOxase/xan_DH_MoCoBD1"/>
</dbReference>
<name>A0ABS7UUG9_9BACI</name>
<dbReference type="InterPro" id="IPR017609">
    <property type="entry name" value="Xanthine_dehydrogenase_dsu"/>
</dbReference>
<dbReference type="GO" id="GO:0004854">
    <property type="term" value="F:xanthine dehydrogenase activity"/>
    <property type="evidence" value="ECO:0007669"/>
    <property type="project" value="UniProtKB-EC"/>
</dbReference>
<dbReference type="InterPro" id="IPR016208">
    <property type="entry name" value="Ald_Oxase/xanthine_DH-like"/>
</dbReference>
<dbReference type="Pfam" id="PF02738">
    <property type="entry name" value="MoCoBD_1"/>
    <property type="match status" value="1"/>
</dbReference>
<dbReference type="Proteomes" id="UP001165287">
    <property type="component" value="Unassembled WGS sequence"/>
</dbReference>
<feature type="domain" description="Aldehyde oxidase/xanthine dehydrogenase a/b hammerhead" evidence="1">
    <location>
        <begin position="23"/>
        <end position="129"/>
    </location>
</feature>
<dbReference type="Pfam" id="PF01315">
    <property type="entry name" value="Ald_Xan_dh_C"/>
    <property type="match status" value="1"/>
</dbReference>
<dbReference type="NCBIfam" id="TIGR03196">
    <property type="entry name" value="pucD"/>
    <property type="match status" value="1"/>
</dbReference>
<dbReference type="SUPFAM" id="SSF56003">
    <property type="entry name" value="Molybdenum cofactor-binding domain"/>
    <property type="match status" value="1"/>
</dbReference>
<accession>A0ABS7UUG9</accession>
<dbReference type="EC" id="1.17.1.4" evidence="2"/>
<dbReference type="InterPro" id="IPR037165">
    <property type="entry name" value="AldOxase/xan_DH_Mopterin-bd_sf"/>
</dbReference>
<comment type="caution">
    <text evidence="2">The sequence shown here is derived from an EMBL/GenBank/DDBJ whole genome shotgun (WGS) entry which is preliminary data.</text>
</comment>
<gene>
    <name evidence="2" type="primary">pucD</name>
    <name evidence="2" type="ORF">K9V48_15560</name>
</gene>
<reference evidence="2" key="1">
    <citation type="submission" date="2024-05" db="EMBL/GenBank/DDBJ databases">
        <title>Metabacillus sp. nov., isolated from the rhizosphere soil of tomato plants.</title>
        <authorList>
            <person name="Ma R."/>
        </authorList>
    </citation>
    <scope>NUCLEOTIDE SEQUENCE</scope>
    <source>
        <strain evidence="2">DBTR6</strain>
    </source>
</reference>
<dbReference type="InterPro" id="IPR036856">
    <property type="entry name" value="Ald_Oxase/Xan_DH_a/b_sf"/>
</dbReference>
<keyword evidence="2" id="KW-0560">Oxidoreductase</keyword>
<organism evidence="2 3">
    <name type="scientific">Metabacillus rhizolycopersici</name>
    <dbReference type="NCBI Taxonomy" id="2875709"/>
    <lineage>
        <taxon>Bacteria</taxon>
        <taxon>Bacillati</taxon>
        <taxon>Bacillota</taxon>
        <taxon>Bacilli</taxon>
        <taxon>Bacillales</taxon>
        <taxon>Bacillaceae</taxon>
        <taxon>Metabacillus</taxon>
    </lineage>
</organism>
<evidence type="ECO:0000313" key="2">
    <source>
        <dbReference type="EMBL" id="MBZ5751623.1"/>
    </source>
</evidence>
<dbReference type="SUPFAM" id="SSF54665">
    <property type="entry name" value="CO dehydrogenase molybdoprotein N-domain-like"/>
    <property type="match status" value="1"/>
</dbReference>
<dbReference type="PANTHER" id="PTHR11908">
    <property type="entry name" value="XANTHINE DEHYDROGENASE"/>
    <property type="match status" value="1"/>
</dbReference>
<dbReference type="Gene3D" id="3.90.1170.50">
    <property type="entry name" value="Aldehyde oxidase/xanthine dehydrogenase, a/b hammerhead"/>
    <property type="match status" value="1"/>
</dbReference>
<dbReference type="PANTHER" id="PTHR11908:SF157">
    <property type="entry name" value="XANTHINE DEHYDROGENASE SUBUNIT D-RELATED"/>
    <property type="match status" value="1"/>
</dbReference>
<dbReference type="SMART" id="SM01008">
    <property type="entry name" value="Ald_Xan_dh_C"/>
    <property type="match status" value="1"/>
</dbReference>
<dbReference type="InterPro" id="IPR046867">
    <property type="entry name" value="AldOxase/xan_DH_MoCoBD2"/>
</dbReference>
<sequence>MKLIRENFQGKWKVRPDGYEKVTGSLKYLTDYTFPDMLYGKVLRSSYPHANIRSISTVKAEQIEGVSAVVTYKDVPGMNRFGLIFPDQPVLCEDVVRYVGDAVAAVAAESEEIAEKAIMLIEVEYEALTVIDDPEKALRHSAVKLHPGGNILHRAGYMSSENVMREIEDCPYIVEEIYETPRQMHAYMETEGGVVVPEKDGKMTVYAATQHGFKDRMQLARILDMPEYKIRVISSPIGGSFGGKDELNIQPYAALLALKSNKPVKFHNKRSESVRAGLKRHPMKVKMITGADENGKLIGHFVRITADTGAYATLGPAVLDFAVEHSTGPYRIPHVDIEGISVFTNNGVSGEYRGFGGNQVTFALESQIDRLAVKMNMDPMSLRELNIRNADDLGPLGQRIVANDGAKKVLNMIKSSPILTTPLKKQDHWCLRGRGAAITMHGGGLGFGRPDPSGARLSLTKEGKIEIAFGFEEFGQGLLASIEIMMTDMLGCAKEDIKIVIGDTELVPASGSSTASRSTNMIWKGINKLKEPWRNKLLAAASTVVGVPTENLILGKNGIWGKDGKNNLVISYKELVNYLQHDLPVCSTQFHFPTTPDAIVGGHYLHTYAAVAAEVEIDRLTGRIKVTKLDHAVAAGPVVNPLGYLGQIEGGAIMGLGFTIFEDSLMENARYHTENFDSYLIPTIKDIPLTTNVDVDESLFENDSFGPRGVGEIGTVAVAPAITAAIHNACGIWVKKLPVSSEELLNALQTTLFSFHRQTGGS</sequence>
<protein>
    <submittedName>
        <fullName evidence="2">Xanthine dehydrogenase subunit D</fullName>
        <ecNumber evidence="2">1.17.1.4</ecNumber>
    </submittedName>
</protein>
<dbReference type="Pfam" id="PF20256">
    <property type="entry name" value="MoCoBD_2"/>
    <property type="match status" value="1"/>
</dbReference>
<dbReference type="InterPro" id="IPR000674">
    <property type="entry name" value="Ald_Oxase/Xan_DH_a/b"/>
</dbReference>
<proteinExistence type="predicted"/>
<evidence type="ECO:0000313" key="3">
    <source>
        <dbReference type="Proteomes" id="UP001165287"/>
    </source>
</evidence>
<dbReference type="Gene3D" id="3.30.365.10">
    <property type="entry name" value="Aldehyde oxidase/xanthine dehydrogenase, molybdopterin binding domain"/>
    <property type="match status" value="5"/>
</dbReference>
<evidence type="ECO:0000259" key="1">
    <source>
        <dbReference type="SMART" id="SM01008"/>
    </source>
</evidence>